<evidence type="ECO:0000256" key="2">
    <source>
        <dbReference type="ARBA" id="ARBA00022801"/>
    </source>
</evidence>
<evidence type="ECO:0000313" key="3">
    <source>
        <dbReference type="EMBL" id="SVA05458.1"/>
    </source>
</evidence>
<dbReference type="CDD" id="cd00586">
    <property type="entry name" value="4HBT"/>
    <property type="match status" value="1"/>
</dbReference>
<reference evidence="3" key="1">
    <citation type="submission" date="2018-05" db="EMBL/GenBank/DDBJ databases">
        <authorList>
            <person name="Lanie J.A."/>
            <person name="Ng W.-L."/>
            <person name="Kazmierczak K.M."/>
            <person name="Andrzejewski T.M."/>
            <person name="Davidsen T.M."/>
            <person name="Wayne K.J."/>
            <person name="Tettelin H."/>
            <person name="Glass J.I."/>
            <person name="Rusch D."/>
            <person name="Podicherti R."/>
            <person name="Tsui H.-C.T."/>
            <person name="Winkler M.E."/>
        </authorList>
    </citation>
    <scope>NUCLEOTIDE SEQUENCE</scope>
</reference>
<accession>A0A381SQ68</accession>
<dbReference type="PANTHER" id="PTHR31793">
    <property type="entry name" value="4-HYDROXYBENZOYL-COA THIOESTERASE FAMILY MEMBER"/>
    <property type="match status" value="1"/>
</dbReference>
<protein>
    <submittedName>
        <fullName evidence="3">Uncharacterized protein</fullName>
    </submittedName>
</protein>
<sequence length="144" mass="16281">VISEFRLARRVQFYETDTAGLVHFSVFFRYLEEAEHAMWRAAGLSIAPPGADIGFPRVATSFEFFKPLRFEDEFEVCLRITGKSRRSLSYSVAIEKDGETAARGTLTIACVAKRPGAPMRGTDIPSDIMDRFEVAQTHRESDRK</sequence>
<dbReference type="PANTHER" id="PTHR31793:SF27">
    <property type="entry name" value="NOVEL THIOESTERASE SUPERFAMILY DOMAIN AND SAPOSIN A-TYPE DOMAIN CONTAINING PROTEIN (0610012H03RIK)"/>
    <property type="match status" value="1"/>
</dbReference>
<keyword evidence="2" id="KW-0378">Hydrolase</keyword>
<gene>
    <name evidence="3" type="ORF">METZ01_LOCUS58312</name>
</gene>
<dbReference type="AlphaFoldDB" id="A0A381SQ68"/>
<evidence type="ECO:0000256" key="1">
    <source>
        <dbReference type="ARBA" id="ARBA00005953"/>
    </source>
</evidence>
<dbReference type="Pfam" id="PF13279">
    <property type="entry name" value="4HBT_2"/>
    <property type="match status" value="1"/>
</dbReference>
<dbReference type="EMBL" id="UINC01003341">
    <property type="protein sequence ID" value="SVA05458.1"/>
    <property type="molecule type" value="Genomic_DNA"/>
</dbReference>
<dbReference type="InterPro" id="IPR029069">
    <property type="entry name" value="HotDog_dom_sf"/>
</dbReference>
<dbReference type="SUPFAM" id="SSF54637">
    <property type="entry name" value="Thioesterase/thiol ester dehydrase-isomerase"/>
    <property type="match status" value="1"/>
</dbReference>
<proteinExistence type="inferred from homology"/>
<dbReference type="InterPro" id="IPR050563">
    <property type="entry name" value="4-hydroxybenzoyl-CoA_TE"/>
</dbReference>
<organism evidence="3">
    <name type="scientific">marine metagenome</name>
    <dbReference type="NCBI Taxonomy" id="408172"/>
    <lineage>
        <taxon>unclassified sequences</taxon>
        <taxon>metagenomes</taxon>
        <taxon>ecological metagenomes</taxon>
    </lineage>
</organism>
<feature type="non-terminal residue" evidence="3">
    <location>
        <position position="1"/>
    </location>
</feature>
<name>A0A381SQ68_9ZZZZ</name>
<dbReference type="Gene3D" id="3.10.129.10">
    <property type="entry name" value="Hotdog Thioesterase"/>
    <property type="match status" value="1"/>
</dbReference>
<dbReference type="GO" id="GO:0047617">
    <property type="term" value="F:fatty acyl-CoA hydrolase activity"/>
    <property type="evidence" value="ECO:0007669"/>
    <property type="project" value="TreeGrafter"/>
</dbReference>
<comment type="similarity">
    <text evidence="1">Belongs to the 4-hydroxybenzoyl-CoA thioesterase family.</text>
</comment>